<evidence type="ECO:0000256" key="1">
    <source>
        <dbReference type="SAM" id="MobiDB-lite"/>
    </source>
</evidence>
<dbReference type="KEGG" id="tdf:H9L22_00880"/>
<organism evidence="3 4">
    <name type="scientific">Tessaracoccus defluvii</name>
    <dbReference type="NCBI Taxonomy" id="1285901"/>
    <lineage>
        <taxon>Bacteria</taxon>
        <taxon>Bacillati</taxon>
        <taxon>Actinomycetota</taxon>
        <taxon>Actinomycetes</taxon>
        <taxon>Propionibacteriales</taxon>
        <taxon>Propionibacteriaceae</taxon>
        <taxon>Tessaracoccus</taxon>
    </lineage>
</organism>
<dbReference type="Proteomes" id="UP000516117">
    <property type="component" value="Chromosome"/>
</dbReference>
<feature type="compositionally biased region" description="Basic residues" evidence="1">
    <location>
        <begin position="267"/>
        <end position="278"/>
    </location>
</feature>
<proteinExistence type="predicted"/>
<dbReference type="InterPro" id="IPR009492">
    <property type="entry name" value="TniQ"/>
</dbReference>
<feature type="region of interest" description="Disordered" evidence="1">
    <location>
        <begin position="232"/>
        <end position="287"/>
    </location>
</feature>
<keyword evidence="4" id="KW-1185">Reference proteome</keyword>
<dbReference type="RefSeq" id="WP_187721233.1">
    <property type="nucleotide sequence ID" value="NZ_BAABBL010000031.1"/>
</dbReference>
<evidence type="ECO:0000313" key="3">
    <source>
        <dbReference type="EMBL" id="QNP56116.1"/>
    </source>
</evidence>
<gene>
    <name evidence="3" type="ORF">H9L22_00880</name>
</gene>
<name>A0A7H0H6F0_9ACTN</name>
<accession>A0A7H0H6F0</accession>
<dbReference type="AlphaFoldDB" id="A0A7H0H6F0"/>
<evidence type="ECO:0000259" key="2">
    <source>
        <dbReference type="Pfam" id="PF06527"/>
    </source>
</evidence>
<evidence type="ECO:0000313" key="4">
    <source>
        <dbReference type="Proteomes" id="UP000516117"/>
    </source>
</evidence>
<dbReference type="EMBL" id="CP060789">
    <property type="protein sequence ID" value="QNP56116.1"/>
    <property type="molecule type" value="Genomic_DNA"/>
</dbReference>
<reference evidence="3 4" key="1">
    <citation type="submission" date="2020-08" db="EMBL/GenBank/DDBJ databases">
        <title>Genome sequence of Tessaracoccus defluvii JCM 17540T.</title>
        <authorList>
            <person name="Hyun D.-W."/>
            <person name="Bae J.-W."/>
        </authorList>
    </citation>
    <scope>NUCLEOTIDE SEQUENCE [LARGE SCALE GENOMIC DNA]</scope>
    <source>
        <strain evidence="3 4">JCM 17540</strain>
    </source>
</reference>
<feature type="domain" description="TniQ" evidence="2">
    <location>
        <begin position="4"/>
        <end position="113"/>
    </location>
</feature>
<sequence length="287" mass="32236">MTLPVVPIPEPGESLRSYVSRLEDRNNQRPGTLARVHGGGVSADWAHLSELTGLPQQQLRCLGWGDYPGCIVGARGSTGWRLRQAQWWCPTCQLLTGAWQRSWELACLPVCLSCGTALSTYPAAEHEPEPVTAQSVFKDIWARVRQSTTSRRARQWLGRLLRVTRLLAVTADTSWPQPMPAAMVTDLNTWGYHPPDSPAAIARLLPFAHRLIGTSEERPILQSAFARLERREPPIPRSLLPKPPRANPTTTYPVLATVPSAIDEQRRRRPRRSRRLRCQSRPSNSLR</sequence>
<protein>
    <submittedName>
        <fullName evidence="3">TniQ family protein</fullName>
    </submittedName>
</protein>
<dbReference type="Pfam" id="PF06527">
    <property type="entry name" value="TniQ"/>
    <property type="match status" value="1"/>
</dbReference>